<keyword evidence="1" id="KW-1133">Transmembrane helix</keyword>
<name>A0A2R8AYG6_9RHOB</name>
<evidence type="ECO:0000313" key="3">
    <source>
        <dbReference type="Proteomes" id="UP000244904"/>
    </source>
</evidence>
<reference evidence="3" key="1">
    <citation type="submission" date="2018-03" db="EMBL/GenBank/DDBJ databases">
        <authorList>
            <person name="Rodrigo-Torres L."/>
            <person name="Arahal R. D."/>
            <person name="Lucena T."/>
        </authorList>
    </citation>
    <scope>NUCLEOTIDE SEQUENCE [LARGE SCALE GENOMIC DNA]</scope>
    <source>
        <strain evidence="3">CECT 8871</strain>
    </source>
</reference>
<keyword evidence="1" id="KW-0812">Transmembrane</keyword>
<feature type="transmembrane region" description="Helical" evidence="1">
    <location>
        <begin position="147"/>
        <end position="164"/>
    </location>
</feature>
<dbReference type="AlphaFoldDB" id="A0A2R8AYG6"/>
<evidence type="ECO:0000256" key="1">
    <source>
        <dbReference type="SAM" id="Phobius"/>
    </source>
</evidence>
<keyword evidence="1" id="KW-0472">Membrane</keyword>
<organism evidence="2 3">
    <name type="scientific">Pseudoprimorskyibacter insulae</name>
    <dbReference type="NCBI Taxonomy" id="1695997"/>
    <lineage>
        <taxon>Bacteria</taxon>
        <taxon>Pseudomonadati</taxon>
        <taxon>Pseudomonadota</taxon>
        <taxon>Alphaproteobacteria</taxon>
        <taxon>Rhodobacterales</taxon>
        <taxon>Paracoccaceae</taxon>
        <taxon>Pseudoprimorskyibacter</taxon>
    </lineage>
</organism>
<feature type="transmembrane region" description="Helical" evidence="1">
    <location>
        <begin position="12"/>
        <end position="31"/>
    </location>
</feature>
<dbReference type="Proteomes" id="UP000244904">
    <property type="component" value="Unassembled WGS sequence"/>
</dbReference>
<dbReference type="EMBL" id="OMOJ01000006">
    <property type="protein sequence ID" value="SPF81050.1"/>
    <property type="molecule type" value="Genomic_DNA"/>
</dbReference>
<sequence length="217" mass="24467">MRIDRTAFMHLGPYIYAVMGGALVLLFSYVLRGQTDLIWQRVGFAVALGLMAQDVLQPAQHMALTGRRFGRSIYAFHQGLHFSTLFLLLTWDPETSMDAIGYSLILLTLIFGGSMALLLRRNKKAPAFVVEIEKLFDTSPENASARYAWVWPLIVIALLAWQIIRGPVPPVSLMFSLVFLQTLAQYYLRKSSAPWLLRYLHSFIGTALLITLFIAGQ</sequence>
<feature type="transmembrane region" description="Helical" evidence="1">
    <location>
        <begin position="195"/>
        <end position="215"/>
    </location>
</feature>
<feature type="transmembrane region" description="Helical" evidence="1">
    <location>
        <begin position="100"/>
        <end position="119"/>
    </location>
</feature>
<accession>A0A2R8AYG6</accession>
<proteinExistence type="predicted"/>
<gene>
    <name evidence="2" type="ORF">PRI8871_02867</name>
</gene>
<keyword evidence="3" id="KW-1185">Reference proteome</keyword>
<dbReference type="RefSeq" id="WP_108886904.1">
    <property type="nucleotide sequence ID" value="NZ_OMOJ01000006.1"/>
</dbReference>
<evidence type="ECO:0000313" key="2">
    <source>
        <dbReference type="EMBL" id="SPF81050.1"/>
    </source>
</evidence>
<protein>
    <submittedName>
        <fullName evidence="2">Uncharacterized protein</fullName>
    </submittedName>
</protein>